<dbReference type="InterPro" id="IPR001584">
    <property type="entry name" value="Integrase_cat-core"/>
</dbReference>
<dbReference type="Pfam" id="PF13276">
    <property type="entry name" value="HTH_21"/>
    <property type="match status" value="1"/>
</dbReference>
<sequence length="300" mass="35424">MLQWVGLAESSYYYKEKGGKKGNKASSHTKHSTDGLIPNEQVVDQVRIYLEHPFIDYGYHNLCALLKRDGYVINHKKLYRLLKEANLLKNTNRIRPDRSNRKFVKFRRVNAQYPMEYLEMDIKMVWIPEKGKYAYLLSVIDVYSRRILGHVFQWSVKQADVVKLISDIIEQYRLPKEVIIRSDNGSQFIAKEVREYLALVGVSQEFTHVATPEENAHIEAYHGTLRRDIFLRFEYRTFGEIEQILDQYVIFYNQERLHGMIGRIPPMERWNHYFEKMATVIQFVCAFQQAKNDSVRSAAS</sequence>
<organism evidence="3 4">
    <name type="scientific">Algivirga pacifica</name>
    <dbReference type="NCBI Taxonomy" id="1162670"/>
    <lineage>
        <taxon>Bacteria</taxon>
        <taxon>Pseudomonadati</taxon>
        <taxon>Bacteroidota</taxon>
        <taxon>Cytophagia</taxon>
        <taxon>Cytophagales</taxon>
        <taxon>Flammeovirgaceae</taxon>
        <taxon>Algivirga</taxon>
    </lineage>
</organism>
<evidence type="ECO:0000256" key="1">
    <source>
        <dbReference type="SAM" id="MobiDB-lite"/>
    </source>
</evidence>
<evidence type="ECO:0000313" key="4">
    <source>
        <dbReference type="Proteomes" id="UP001500298"/>
    </source>
</evidence>
<dbReference type="InterPro" id="IPR050900">
    <property type="entry name" value="Transposase_IS3/IS150/IS904"/>
</dbReference>
<dbReference type="SUPFAM" id="SSF53098">
    <property type="entry name" value="Ribonuclease H-like"/>
    <property type="match status" value="1"/>
</dbReference>
<dbReference type="PANTHER" id="PTHR46889">
    <property type="entry name" value="TRANSPOSASE INSF FOR INSERTION SEQUENCE IS3B-RELATED"/>
    <property type="match status" value="1"/>
</dbReference>
<dbReference type="EMBL" id="BAABJX010000084">
    <property type="protein sequence ID" value="GAA4852924.1"/>
    <property type="molecule type" value="Genomic_DNA"/>
</dbReference>
<keyword evidence="4" id="KW-1185">Reference proteome</keyword>
<comment type="caution">
    <text evidence="3">The sequence shown here is derived from an EMBL/GenBank/DDBJ whole genome shotgun (WGS) entry which is preliminary data.</text>
</comment>
<feature type="compositionally biased region" description="Basic residues" evidence="1">
    <location>
        <begin position="20"/>
        <end position="30"/>
    </location>
</feature>
<feature type="domain" description="Integrase catalytic" evidence="2">
    <location>
        <begin position="110"/>
        <end position="273"/>
    </location>
</feature>
<dbReference type="InterPro" id="IPR048020">
    <property type="entry name" value="Transpos_IS3"/>
</dbReference>
<proteinExistence type="predicted"/>
<dbReference type="InterPro" id="IPR036397">
    <property type="entry name" value="RNaseH_sf"/>
</dbReference>
<accession>A0ABP9DNH4</accession>
<dbReference type="NCBIfam" id="NF033516">
    <property type="entry name" value="transpos_IS3"/>
    <property type="match status" value="1"/>
</dbReference>
<protein>
    <submittedName>
        <fullName evidence="3">IS3 family transposase</fullName>
    </submittedName>
</protein>
<dbReference type="PANTHER" id="PTHR46889:SF4">
    <property type="entry name" value="TRANSPOSASE INSO FOR INSERTION SEQUENCE ELEMENT IS911B-RELATED"/>
    <property type="match status" value="1"/>
</dbReference>
<dbReference type="InterPro" id="IPR012337">
    <property type="entry name" value="RNaseH-like_sf"/>
</dbReference>
<dbReference type="Pfam" id="PF13333">
    <property type="entry name" value="rve_2"/>
    <property type="match status" value="1"/>
</dbReference>
<dbReference type="PROSITE" id="PS50994">
    <property type="entry name" value="INTEGRASE"/>
    <property type="match status" value="1"/>
</dbReference>
<dbReference type="InterPro" id="IPR025948">
    <property type="entry name" value="HTH-like_dom"/>
</dbReference>
<name>A0ABP9DNH4_9BACT</name>
<evidence type="ECO:0000313" key="3">
    <source>
        <dbReference type="EMBL" id="GAA4852924.1"/>
    </source>
</evidence>
<feature type="region of interest" description="Disordered" evidence="1">
    <location>
        <begin position="17"/>
        <end position="36"/>
    </location>
</feature>
<evidence type="ECO:0000259" key="2">
    <source>
        <dbReference type="PROSITE" id="PS50994"/>
    </source>
</evidence>
<dbReference type="Gene3D" id="3.30.420.10">
    <property type="entry name" value="Ribonuclease H-like superfamily/Ribonuclease H"/>
    <property type="match status" value="1"/>
</dbReference>
<dbReference type="Proteomes" id="UP001500298">
    <property type="component" value="Unassembled WGS sequence"/>
</dbReference>
<gene>
    <name evidence="3" type="ORF">GCM10023331_41330</name>
</gene>
<dbReference type="Pfam" id="PF00665">
    <property type="entry name" value="rve"/>
    <property type="match status" value="1"/>
</dbReference>
<reference evidence="4" key="1">
    <citation type="journal article" date="2019" name="Int. J. Syst. Evol. Microbiol.">
        <title>The Global Catalogue of Microorganisms (GCM) 10K type strain sequencing project: providing services to taxonomists for standard genome sequencing and annotation.</title>
        <authorList>
            <consortium name="The Broad Institute Genomics Platform"/>
            <consortium name="The Broad Institute Genome Sequencing Center for Infectious Disease"/>
            <person name="Wu L."/>
            <person name="Ma J."/>
        </authorList>
    </citation>
    <scope>NUCLEOTIDE SEQUENCE [LARGE SCALE GENOMIC DNA]</scope>
    <source>
        <strain evidence="4">JCM 18326</strain>
    </source>
</reference>